<keyword evidence="3" id="KW-1133">Transmembrane helix</keyword>
<dbReference type="Pfam" id="PF01073">
    <property type="entry name" value="3Beta_HSD"/>
    <property type="match status" value="1"/>
</dbReference>
<sequence length="358" mass="39780">MVGLTTPPQQTESWIVVGGCGFLGRRIVEMLLERGETNVAVFDIRKTFDDARVQFFTGDISNAADLERAFEGRSVVVHSASPPHGLDAKVYFAVNVDGTRNVIQSCKNLGIQKLVYTSSASVSFNGQSLEEADETTPYCEKHLDAYNETKALAEKMVLEANSPSFRVACLRPSAIFGPRDMQCIRTMLDVARTGKSKVQIGDNSVIFDYTYVDNLADAHIIAAEKLNDPNSGVAGQAFFITNDSPVFFWDFAKMVFDEDGAKNTLSTVLPTWFAIGLAFIVEFFVLLLSPIKKIHPTLTLFRVRIITQNKYHNIDKAKKLLGYKAKVSLGEGIKRSVKWFKEEEARIAAANKESKKQQ</sequence>
<evidence type="ECO:0000256" key="2">
    <source>
        <dbReference type="ARBA" id="ARBA00023002"/>
    </source>
</evidence>
<dbReference type="OrthoDB" id="10058185at2759"/>
<dbReference type="GO" id="GO:0006694">
    <property type="term" value="P:steroid biosynthetic process"/>
    <property type="evidence" value="ECO:0007669"/>
    <property type="project" value="InterPro"/>
</dbReference>
<comment type="caution">
    <text evidence="5">The sequence shown here is derived from an EMBL/GenBank/DDBJ whole genome shotgun (WGS) entry which is preliminary data.</text>
</comment>
<reference evidence="5 6" key="1">
    <citation type="submission" date="2016-07" db="EMBL/GenBank/DDBJ databases">
        <title>Pervasive Adenine N6-methylation of Active Genes in Fungi.</title>
        <authorList>
            <consortium name="DOE Joint Genome Institute"/>
            <person name="Mondo S.J."/>
            <person name="Dannebaum R.O."/>
            <person name="Kuo R.C."/>
            <person name="Labutti K."/>
            <person name="Haridas S."/>
            <person name="Kuo A."/>
            <person name="Salamov A."/>
            <person name="Ahrendt S.R."/>
            <person name="Lipzen A."/>
            <person name="Sullivan W."/>
            <person name="Andreopoulos W.B."/>
            <person name="Clum A."/>
            <person name="Lindquist E."/>
            <person name="Daum C."/>
            <person name="Ramamoorthy G.K."/>
            <person name="Gryganskyi A."/>
            <person name="Culley D."/>
            <person name="Magnuson J.K."/>
            <person name="James T.Y."/>
            <person name="O'Malley M.A."/>
            <person name="Stajich J.E."/>
            <person name="Spatafora J.W."/>
            <person name="Visel A."/>
            <person name="Grigoriev I.V."/>
        </authorList>
    </citation>
    <scope>NUCLEOTIDE SEQUENCE [LARGE SCALE GENOMIC DNA]</scope>
    <source>
        <strain evidence="5 6">JEL800</strain>
    </source>
</reference>
<organism evidence="5 6">
    <name type="scientific">Rhizoclosmatium globosum</name>
    <dbReference type="NCBI Taxonomy" id="329046"/>
    <lineage>
        <taxon>Eukaryota</taxon>
        <taxon>Fungi</taxon>
        <taxon>Fungi incertae sedis</taxon>
        <taxon>Chytridiomycota</taxon>
        <taxon>Chytridiomycota incertae sedis</taxon>
        <taxon>Chytridiomycetes</taxon>
        <taxon>Chytridiales</taxon>
        <taxon>Chytriomycetaceae</taxon>
        <taxon>Rhizoclosmatium</taxon>
    </lineage>
</organism>
<dbReference type="Proteomes" id="UP000193642">
    <property type="component" value="Unassembled WGS sequence"/>
</dbReference>
<dbReference type="GO" id="GO:0016616">
    <property type="term" value="F:oxidoreductase activity, acting on the CH-OH group of donors, NAD or NADP as acceptor"/>
    <property type="evidence" value="ECO:0007669"/>
    <property type="project" value="InterPro"/>
</dbReference>
<dbReference type="AlphaFoldDB" id="A0A1Y2CL48"/>
<dbReference type="PANTHER" id="PTHR43245">
    <property type="entry name" value="BIFUNCTIONAL POLYMYXIN RESISTANCE PROTEIN ARNA"/>
    <property type="match status" value="1"/>
</dbReference>
<keyword evidence="3" id="KW-0472">Membrane</keyword>
<evidence type="ECO:0000259" key="4">
    <source>
        <dbReference type="Pfam" id="PF01073"/>
    </source>
</evidence>
<dbReference type="Gene3D" id="3.40.50.720">
    <property type="entry name" value="NAD(P)-binding Rossmann-like Domain"/>
    <property type="match status" value="1"/>
</dbReference>
<comment type="similarity">
    <text evidence="1">Belongs to the 3-beta-HSD family.</text>
</comment>
<feature type="transmembrane region" description="Helical" evidence="3">
    <location>
        <begin position="269"/>
        <end position="288"/>
    </location>
</feature>
<dbReference type="STRING" id="329046.A0A1Y2CL48"/>
<dbReference type="InterPro" id="IPR050177">
    <property type="entry name" value="Lipid_A_modif_metabolic_enz"/>
</dbReference>
<evidence type="ECO:0000256" key="3">
    <source>
        <dbReference type="SAM" id="Phobius"/>
    </source>
</evidence>
<dbReference type="SUPFAM" id="SSF51735">
    <property type="entry name" value="NAD(P)-binding Rossmann-fold domains"/>
    <property type="match status" value="1"/>
</dbReference>
<evidence type="ECO:0000313" key="5">
    <source>
        <dbReference type="EMBL" id="ORY47748.1"/>
    </source>
</evidence>
<dbReference type="InterPro" id="IPR002225">
    <property type="entry name" value="3Beta_OHSteriod_DH/Estase"/>
</dbReference>
<accession>A0A1Y2CL48</accession>
<evidence type="ECO:0000313" key="6">
    <source>
        <dbReference type="Proteomes" id="UP000193642"/>
    </source>
</evidence>
<proteinExistence type="inferred from homology"/>
<dbReference type="InterPro" id="IPR036291">
    <property type="entry name" value="NAD(P)-bd_dom_sf"/>
</dbReference>
<keyword evidence="3" id="KW-0812">Transmembrane</keyword>
<feature type="domain" description="3-beta hydroxysteroid dehydrogenase/isomerase" evidence="4">
    <location>
        <begin position="15"/>
        <end position="270"/>
    </location>
</feature>
<gene>
    <name evidence="5" type="ORF">BCR33DRAFT_757686</name>
</gene>
<keyword evidence="2" id="KW-0560">Oxidoreductase</keyword>
<dbReference type="EMBL" id="MCGO01000013">
    <property type="protein sequence ID" value="ORY47748.1"/>
    <property type="molecule type" value="Genomic_DNA"/>
</dbReference>
<keyword evidence="6" id="KW-1185">Reference proteome</keyword>
<evidence type="ECO:0000256" key="1">
    <source>
        <dbReference type="ARBA" id="ARBA00009219"/>
    </source>
</evidence>
<name>A0A1Y2CL48_9FUNG</name>
<protein>
    <submittedName>
        <fullName evidence="5">3beta-hydroxysteroid dehydrogenase</fullName>
    </submittedName>
</protein>
<dbReference type="PANTHER" id="PTHR43245:SF51">
    <property type="entry name" value="SHORT CHAIN DEHYDROGENASE_REDUCTASE FAMILY 42E, MEMBER 2"/>
    <property type="match status" value="1"/>
</dbReference>